<dbReference type="InterPro" id="IPR015399">
    <property type="entry name" value="DUF1977_DnaJ-like"/>
</dbReference>
<organism evidence="7 8">
    <name type="scientific">Batrachochytrium salamandrivorans</name>
    <dbReference type="NCBI Taxonomy" id="1357716"/>
    <lineage>
        <taxon>Eukaryota</taxon>
        <taxon>Fungi</taxon>
        <taxon>Fungi incertae sedis</taxon>
        <taxon>Chytridiomycota</taxon>
        <taxon>Chytridiomycota incertae sedis</taxon>
        <taxon>Chytridiomycetes</taxon>
        <taxon>Rhizophydiales</taxon>
        <taxon>Rhizophydiales incertae sedis</taxon>
        <taxon>Batrachochytrium</taxon>
    </lineage>
</organism>
<dbReference type="InterPro" id="IPR036869">
    <property type="entry name" value="J_dom_sf"/>
</dbReference>
<feature type="region of interest" description="Disordered" evidence="5">
    <location>
        <begin position="241"/>
        <end position="261"/>
    </location>
</feature>
<comment type="subcellular location">
    <subcellularLocation>
        <location evidence="1">Membrane</location>
        <topology evidence="1">Single-pass membrane protein</topology>
    </subcellularLocation>
</comment>
<evidence type="ECO:0000256" key="5">
    <source>
        <dbReference type="SAM" id="MobiDB-lite"/>
    </source>
</evidence>
<evidence type="ECO:0000313" key="7">
    <source>
        <dbReference type="EMBL" id="KAH6588488.1"/>
    </source>
</evidence>
<evidence type="ECO:0000256" key="4">
    <source>
        <dbReference type="ARBA" id="ARBA00023136"/>
    </source>
</evidence>
<dbReference type="SMART" id="SM00271">
    <property type="entry name" value="DnaJ"/>
    <property type="match status" value="1"/>
</dbReference>
<evidence type="ECO:0000256" key="1">
    <source>
        <dbReference type="ARBA" id="ARBA00004167"/>
    </source>
</evidence>
<feature type="compositionally biased region" description="Polar residues" evidence="5">
    <location>
        <begin position="55"/>
        <end position="70"/>
    </location>
</feature>
<evidence type="ECO:0000256" key="2">
    <source>
        <dbReference type="ARBA" id="ARBA00022692"/>
    </source>
</evidence>
<dbReference type="InterPro" id="IPR051100">
    <property type="entry name" value="DnaJ_subfamily_B/C"/>
</dbReference>
<name>A0ABQ8EYU9_9FUNG</name>
<keyword evidence="2" id="KW-0812">Transmembrane</keyword>
<dbReference type="SUPFAM" id="SSF46565">
    <property type="entry name" value="Chaperone J-domain"/>
    <property type="match status" value="1"/>
</dbReference>
<dbReference type="PRINTS" id="PR00625">
    <property type="entry name" value="JDOMAIN"/>
</dbReference>
<dbReference type="Proteomes" id="UP001648503">
    <property type="component" value="Unassembled WGS sequence"/>
</dbReference>
<comment type="caution">
    <text evidence="7">The sequence shown here is derived from an EMBL/GenBank/DDBJ whole genome shotgun (WGS) entry which is preliminary data.</text>
</comment>
<gene>
    <name evidence="7" type="ORF">BASA50_010714</name>
</gene>
<dbReference type="EMBL" id="JAFCIX010000503">
    <property type="protein sequence ID" value="KAH6588488.1"/>
    <property type="molecule type" value="Genomic_DNA"/>
</dbReference>
<dbReference type="PANTHER" id="PTHR43908">
    <property type="entry name" value="AT29763P-RELATED"/>
    <property type="match status" value="1"/>
</dbReference>
<protein>
    <recommendedName>
        <fullName evidence="6">J domain-containing protein</fullName>
    </recommendedName>
</protein>
<feature type="compositionally biased region" description="Polar residues" evidence="5">
    <location>
        <begin position="79"/>
        <end position="88"/>
    </location>
</feature>
<dbReference type="PANTHER" id="PTHR43908:SF3">
    <property type="entry name" value="AT29763P-RELATED"/>
    <property type="match status" value="1"/>
</dbReference>
<feature type="region of interest" description="Disordered" evidence="5">
    <location>
        <begin position="55"/>
        <end position="96"/>
    </location>
</feature>
<dbReference type="InterPro" id="IPR001623">
    <property type="entry name" value="DnaJ_domain"/>
</dbReference>
<evidence type="ECO:0000256" key="3">
    <source>
        <dbReference type="ARBA" id="ARBA00022989"/>
    </source>
</evidence>
<keyword evidence="4" id="KW-0472">Membrane</keyword>
<dbReference type="Gene3D" id="1.10.287.110">
    <property type="entry name" value="DnaJ domain"/>
    <property type="match status" value="1"/>
</dbReference>
<dbReference type="Pfam" id="PF00226">
    <property type="entry name" value="DnaJ"/>
    <property type="match status" value="1"/>
</dbReference>
<keyword evidence="8" id="KW-1185">Reference proteome</keyword>
<reference evidence="7 8" key="1">
    <citation type="submission" date="2021-02" db="EMBL/GenBank/DDBJ databases">
        <title>Variation within the Batrachochytrium salamandrivorans European outbreak.</title>
        <authorList>
            <person name="Kelly M."/>
            <person name="Pasmans F."/>
            <person name="Shea T.P."/>
            <person name="Munoz J.F."/>
            <person name="Carranza S."/>
            <person name="Cuomo C.A."/>
            <person name="Martel A."/>
        </authorList>
    </citation>
    <scope>NUCLEOTIDE SEQUENCE [LARGE SCALE GENOMIC DNA]</scope>
    <source>
        <strain evidence="7 8">AMFP18/2</strain>
    </source>
</reference>
<accession>A0ABQ8EYU9</accession>
<dbReference type="Pfam" id="PF09320">
    <property type="entry name" value="DUF1977"/>
    <property type="match status" value="1"/>
</dbReference>
<dbReference type="CDD" id="cd06257">
    <property type="entry name" value="DnaJ"/>
    <property type="match status" value="1"/>
</dbReference>
<feature type="domain" description="J" evidence="6">
    <location>
        <begin position="117"/>
        <end position="181"/>
    </location>
</feature>
<sequence length="403" mass="44490">MNTDESLRCLDISKRKFSVGETAAALKFANKAISLCDSQEAQAWLKFITTQASTTAASENNTPKSSSAPTGPSLRSRKSSAAMNNDTPPSEEESTRLYTDAQVKGIKRIRAVKAKGDLYGILGLEKGCTESDIKKAYRKLALQFHPDKCGAPGTDEAFKAISHAFTVLGDADKKEHYDRYGVDMDTRAGAAAAASSRGGFRGFDGARFESELSPEDLFRMFMGGSEFPRFGGNGFRTFSTHNQARQRQAHQQHRQQQAGSGEGASTLIQLVQMLPVLFLGLFTLASLLSSSQPDPFSFTQTRDYTDGRVSTQHKVPYYVNRDVFRTSWASSDAQVKILEAKVESTYLAGLERGCASEQENQRFQIAQAYGLFGVNQKILKRAQGMRLPNCQRLERWYNEATTD</sequence>
<dbReference type="PROSITE" id="PS50076">
    <property type="entry name" value="DNAJ_2"/>
    <property type="match status" value="1"/>
</dbReference>
<keyword evidence="3" id="KW-1133">Transmembrane helix</keyword>
<evidence type="ECO:0000313" key="8">
    <source>
        <dbReference type="Proteomes" id="UP001648503"/>
    </source>
</evidence>
<proteinExistence type="predicted"/>
<evidence type="ECO:0000259" key="6">
    <source>
        <dbReference type="PROSITE" id="PS50076"/>
    </source>
</evidence>